<evidence type="ECO:0000313" key="2">
    <source>
        <dbReference type="Proteomes" id="UP000178812"/>
    </source>
</evidence>
<dbReference type="EMBL" id="MGFM01000004">
    <property type="protein sequence ID" value="OGM06087.1"/>
    <property type="molecule type" value="Genomic_DNA"/>
</dbReference>
<comment type="caution">
    <text evidence="1">The sequence shown here is derived from an EMBL/GenBank/DDBJ whole genome shotgun (WGS) entry which is preliminary data.</text>
</comment>
<dbReference type="AlphaFoldDB" id="A0A1F7WTV6"/>
<dbReference type="Proteomes" id="UP000178812">
    <property type="component" value="Unassembled WGS sequence"/>
</dbReference>
<proteinExistence type="predicted"/>
<organism evidence="1 2">
    <name type="scientific">Candidatus Woesebacteria bacterium GWB1_43_5</name>
    <dbReference type="NCBI Taxonomy" id="1802474"/>
    <lineage>
        <taxon>Bacteria</taxon>
        <taxon>Candidatus Woeseibacteriota</taxon>
    </lineage>
</organism>
<protein>
    <submittedName>
        <fullName evidence="1">Uncharacterized protein</fullName>
    </submittedName>
</protein>
<sequence>MLISLVAGTYYFLVFKNNPPAGGTPSPTPVAEPTPDPTADWKTYTSNKYSFKYPVQLNLTTTENGIVLKDDEKSKPLPTPIPADVHFKLGYGLSFETVNLNNITLKKWVDSEFEKDPSIKLFQFKEKTMITAQNYEGWEYGYATLQKFHIYAIQSKQDTSNFILITDFSVLPNLENNNELTQQILSTFKFTENSSGLETFQSKKIENLSYPAVSINYPSGWNKEVEESSRLRLTLSKNGYSIQITQDAWGGAACLFDDSPNFEGSSVDLRGKSYTELKINSGLIFRRYKTDFTTNNLATINFCQQESVSPYFVTPGIIASIQYSVPQNFNKTMLEEMDSIIKTIEAK</sequence>
<reference evidence="1 2" key="1">
    <citation type="journal article" date="2016" name="Nat. Commun.">
        <title>Thousands of microbial genomes shed light on interconnected biogeochemical processes in an aquifer system.</title>
        <authorList>
            <person name="Anantharaman K."/>
            <person name="Brown C.T."/>
            <person name="Hug L.A."/>
            <person name="Sharon I."/>
            <person name="Castelle C.J."/>
            <person name="Probst A.J."/>
            <person name="Thomas B.C."/>
            <person name="Singh A."/>
            <person name="Wilkins M.J."/>
            <person name="Karaoz U."/>
            <person name="Brodie E.L."/>
            <person name="Williams K.H."/>
            <person name="Hubbard S.S."/>
            <person name="Banfield J.F."/>
        </authorList>
    </citation>
    <scope>NUCLEOTIDE SEQUENCE [LARGE SCALE GENOMIC DNA]</scope>
</reference>
<evidence type="ECO:0000313" key="1">
    <source>
        <dbReference type="EMBL" id="OGM06087.1"/>
    </source>
</evidence>
<name>A0A1F7WTV6_9BACT</name>
<gene>
    <name evidence="1" type="ORF">A2125_00555</name>
</gene>
<accession>A0A1F7WTV6</accession>